<dbReference type="GO" id="GO:0061630">
    <property type="term" value="F:ubiquitin protein ligase activity"/>
    <property type="evidence" value="ECO:0007669"/>
    <property type="project" value="TreeGrafter"/>
</dbReference>
<dbReference type="InterPro" id="IPR037275">
    <property type="entry name" value="Znf_CTCHY_sf"/>
</dbReference>
<name>A0AAV5MQX9_9ROSI</name>
<dbReference type="PANTHER" id="PTHR21319">
    <property type="entry name" value="RING FINGER AND CHY ZINC FINGER DOMAIN-CONTAINING PROTEIN 1"/>
    <property type="match status" value="1"/>
</dbReference>
<dbReference type="PROSITE" id="PS51270">
    <property type="entry name" value="ZF_CTCHY"/>
    <property type="match status" value="1"/>
</dbReference>
<dbReference type="GO" id="GO:0006511">
    <property type="term" value="P:ubiquitin-dependent protein catabolic process"/>
    <property type="evidence" value="ECO:0007669"/>
    <property type="project" value="TreeGrafter"/>
</dbReference>
<dbReference type="PANTHER" id="PTHR21319:SF58">
    <property type="entry name" value="E3 UBIQUITIN-PROTEIN LIGASE RZFP34"/>
    <property type="match status" value="1"/>
</dbReference>
<keyword evidence="4" id="KW-1185">Reference proteome</keyword>
<evidence type="ECO:0000313" key="4">
    <source>
        <dbReference type="Proteomes" id="UP001054252"/>
    </source>
</evidence>
<dbReference type="GO" id="GO:0008270">
    <property type="term" value="F:zinc ion binding"/>
    <property type="evidence" value="ECO:0007669"/>
    <property type="project" value="UniProtKB-KW"/>
</dbReference>
<dbReference type="GO" id="GO:0005634">
    <property type="term" value="C:nucleus"/>
    <property type="evidence" value="ECO:0007669"/>
    <property type="project" value="TreeGrafter"/>
</dbReference>
<proteinExistence type="predicted"/>
<gene>
    <name evidence="3" type="ORF">SLEP1_g58919</name>
</gene>
<dbReference type="EMBL" id="BPVZ01000671">
    <property type="protein sequence ID" value="GKV52330.1"/>
    <property type="molecule type" value="Genomic_DNA"/>
</dbReference>
<evidence type="ECO:0000313" key="3">
    <source>
        <dbReference type="EMBL" id="GKV52330.1"/>
    </source>
</evidence>
<keyword evidence="1" id="KW-0863">Zinc-finger</keyword>
<keyword evidence="1" id="KW-0479">Metal-binding</keyword>
<dbReference type="GO" id="GO:0016567">
    <property type="term" value="P:protein ubiquitination"/>
    <property type="evidence" value="ECO:0007669"/>
    <property type="project" value="TreeGrafter"/>
</dbReference>
<keyword evidence="1" id="KW-0862">Zinc</keyword>
<sequence length="200" mass="23276">MGMDNFGVICFLCDTEQDVQQYCIGCGVCMGKYFCGECKFFDDNVLKEQYHCDECGICRAEGKENFFHCNKCGCCYSKLKKDTHHCVQRAMHHNCAVCLEVFLPSLSKSIANMTPLWKKLYQEIASTPVPAIFQNKMSKFPCIFPSYSAQMPDLQLLQYETISDLNMLYYRNNPNQKIIPPHFNERDFYYNTRNGSKFWV</sequence>
<dbReference type="InterPro" id="IPR017921">
    <property type="entry name" value="Znf_CTCHY"/>
</dbReference>
<evidence type="ECO:0000256" key="1">
    <source>
        <dbReference type="PROSITE-ProRule" id="PRU00965"/>
    </source>
</evidence>
<reference evidence="3 4" key="1">
    <citation type="journal article" date="2021" name="Commun. Biol.">
        <title>The genome of Shorea leprosula (Dipterocarpaceae) highlights the ecological relevance of drought in aseasonal tropical rainforests.</title>
        <authorList>
            <person name="Ng K.K.S."/>
            <person name="Kobayashi M.J."/>
            <person name="Fawcett J.A."/>
            <person name="Hatakeyama M."/>
            <person name="Paape T."/>
            <person name="Ng C.H."/>
            <person name="Ang C.C."/>
            <person name="Tnah L.H."/>
            <person name="Lee C.T."/>
            <person name="Nishiyama T."/>
            <person name="Sese J."/>
            <person name="O'Brien M.J."/>
            <person name="Copetti D."/>
            <person name="Mohd Noor M.I."/>
            <person name="Ong R.C."/>
            <person name="Putra M."/>
            <person name="Sireger I.Z."/>
            <person name="Indrioko S."/>
            <person name="Kosugi Y."/>
            <person name="Izuno A."/>
            <person name="Isagi Y."/>
            <person name="Lee S.L."/>
            <person name="Shimizu K.K."/>
        </authorList>
    </citation>
    <scope>NUCLEOTIDE SEQUENCE [LARGE SCALE GENOMIC DNA]</scope>
    <source>
        <strain evidence="3">214</strain>
    </source>
</reference>
<dbReference type="AlphaFoldDB" id="A0AAV5MQX9"/>
<comment type="caution">
    <text evidence="3">The sequence shown here is derived from an EMBL/GenBank/DDBJ whole genome shotgun (WGS) entry which is preliminary data.</text>
</comment>
<accession>A0AAV5MQX9</accession>
<dbReference type="Proteomes" id="UP001054252">
    <property type="component" value="Unassembled WGS sequence"/>
</dbReference>
<organism evidence="3 4">
    <name type="scientific">Rubroshorea leprosula</name>
    <dbReference type="NCBI Taxonomy" id="152421"/>
    <lineage>
        <taxon>Eukaryota</taxon>
        <taxon>Viridiplantae</taxon>
        <taxon>Streptophyta</taxon>
        <taxon>Embryophyta</taxon>
        <taxon>Tracheophyta</taxon>
        <taxon>Spermatophyta</taxon>
        <taxon>Magnoliopsida</taxon>
        <taxon>eudicotyledons</taxon>
        <taxon>Gunneridae</taxon>
        <taxon>Pentapetalae</taxon>
        <taxon>rosids</taxon>
        <taxon>malvids</taxon>
        <taxon>Malvales</taxon>
        <taxon>Dipterocarpaceae</taxon>
        <taxon>Rubroshorea</taxon>
    </lineage>
</organism>
<protein>
    <recommendedName>
        <fullName evidence="2">CTCHY-type domain-containing protein</fullName>
    </recommendedName>
</protein>
<feature type="domain" description="CTCHY-type" evidence="2">
    <location>
        <begin position="30"/>
        <end position="94"/>
    </location>
</feature>
<dbReference type="SUPFAM" id="SSF161245">
    <property type="entry name" value="Zinc hairpin stack"/>
    <property type="match status" value="1"/>
</dbReference>
<evidence type="ECO:0000259" key="2">
    <source>
        <dbReference type="PROSITE" id="PS51270"/>
    </source>
</evidence>